<proteinExistence type="predicted"/>
<dbReference type="PANTHER" id="PTHR34415:SF1">
    <property type="entry name" value="INTEGRASE CATALYTIC DOMAIN-CONTAINING PROTEIN"/>
    <property type="match status" value="1"/>
</dbReference>
<organism evidence="2 3">
    <name type="scientific">Dreissena polymorpha</name>
    <name type="common">Zebra mussel</name>
    <name type="synonym">Mytilus polymorpha</name>
    <dbReference type="NCBI Taxonomy" id="45954"/>
    <lineage>
        <taxon>Eukaryota</taxon>
        <taxon>Metazoa</taxon>
        <taxon>Spiralia</taxon>
        <taxon>Lophotrochozoa</taxon>
        <taxon>Mollusca</taxon>
        <taxon>Bivalvia</taxon>
        <taxon>Autobranchia</taxon>
        <taxon>Heteroconchia</taxon>
        <taxon>Euheterodonta</taxon>
        <taxon>Imparidentia</taxon>
        <taxon>Neoheterodontei</taxon>
        <taxon>Myida</taxon>
        <taxon>Dreissenoidea</taxon>
        <taxon>Dreissenidae</taxon>
        <taxon>Dreissena</taxon>
    </lineage>
</organism>
<keyword evidence="3" id="KW-1185">Reference proteome</keyword>
<reference evidence="2" key="2">
    <citation type="submission" date="2020-11" db="EMBL/GenBank/DDBJ databases">
        <authorList>
            <person name="McCartney M.A."/>
            <person name="Auch B."/>
            <person name="Kono T."/>
            <person name="Mallez S."/>
            <person name="Becker A."/>
            <person name="Gohl D.M."/>
            <person name="Silverstein K.A.T."/>
            <person name="Koren S."/>
            <person name="Bechman K.B."/>
            <person name="Herman A."/>
            <person name="Abrahante J.E."/>
            <person name="Garbe J."/>
        </authorList>
    </citation>
    <scope>NUCLEOTIDE SEQUENCE</scope>
    <source>
        <strain evidence="2">Duluth1</strain>
        <tissue evidence="2">Whole animal</tissue>
    </source>
</reference>
<dbReference type="EMBL" id="JAIWYP010000013">
    <property type="protein sequence ID" value="KAH3714844.1"/>
    <property type="molecule type" value="Genomic_DNA"/>
</dbReference>
<dbReference type="AlphaFoldDB" id="A0A9D4HEG4"/>
<gene>
    <name evidence="2" type="ORF">DPMN_057546</name>
</gene>
<comment type="caution">
    <text evidence="2">The sequence shown here is derived from an EMBL/GenBank/DDBJ whole genome shotgun (WGS) entry which is preliminary data.</text>
</comment>
<accession>A0A9D4HEG4</accession>
<reference evidence="2" key="1">
    <citation type="journal article" date="2019" name="bioRxiv">
        <title>The Genome of the Zebra Mussel, Dreissena polymorpha: A Resource for Invasive Species Research.</title>
        <authorList>
            <person name="McCartney M.A."/>
            <person name="Auch B."/>
            <person name="Kono T."/>
            <person name="Mallez S."/>
            <person name="Zhang Y."/>
            <person name="Obille A."/>
            <person name="Becker A."/>
            <person name="Abrahante J.E."/>
            <person name="Garbe J."/>
            <person name="Badalamenti J.P."/>
            <person name="Herman A."/>
            <person name="Mangelson H."/>
            <person name="Liachko I."/>
            <person name="Sullivan S."/>
            <person name="Sone E.D."/>
            <person name="Koren S."/>
            <person name="Silverstein K.A.T."/>
            <person name="Beckman K.B."/>
            <person name="Gohl D.M."/>
        </authorList>
    </citation>
    <scope>NUCLEOTIDE SEQUENCE</scope>
    <source>
        <strain evidence="2">Duluth1</strain>
        <tissue evidence="2">Whole animal</tissue>
    </source>
</reference>
<dbReference type="InterPro" id="IPR057191">
    <property type="entry name" value="DUF7869"/>
</dbReference>
<name>A0A9D4HEG4_DREPO</name>
<dbReference type="Proteomes" id="UP000828390">
    <property type="component" value="Unassembled WGS sequence"/>
</dbReference>
<evidence type="ECO:0000259" key="1">
    <source>
        <dbReference type="Pfam" id="PF25273"/>
    </source>
</evidence>
<dbReference type="Pfam" id="PF25273">
    <property type="entry name" value="DUF7869"/>
    <property type="match status" value="1"/>
</dbReference>
<dbReference type="PANTHER" id="PTHR34415">
    <property type="entry name" value="INTEGRASE CATALYTIC DOMAIN-CONTAINING PROTEIN"/>
    <property type="match status" value="1"/>
</dbReference>
<feature type="domain" description="DUF7869" evidence="1">
    <location>
        <begin position="8"/>
        <end position="72"/>
    </location>
</feature>
<evidence type="ECO:0000313" key="2">
    <source>
        <dbReference type="EMBL" id="KAH3714844.1"/>
    </source>
</evidence>
<protein>
    <recommendedName>
        <fullName evidence="1">DUF7869 domain-containing protein</fullName>
    </recommendedName>
</protein>
<evidence type="ECO:0000313" key="3">
    <source>
        <dbReference type="Proteomes" id="UP000828390"/>
    </source>
</evidence>
<sequence>MQPVPYFTGHARSHVDSGFAAIKKRFRRCDVSTLAHLSDVVNDSSNSNASVQYPQWQWEDWRAFLKPKFRALPGIRFGIDCLH</sequence>